<sequence>MTELVELGGDRRVYTQSAIEAEYMYDEIFRQGCYDGLDLGLRRAAGGDRRGCAEGPMDSPSLSCNRVSCRSRLDVPIPDRAQALVDRGWWNP</sequence>
<comment type="caution">
    <text evidence="1">The sequence shown here is derived from an EMBL/GenBank/DDBJ whole genome shotgun (WGS) entry which is preliminary data.</text>
</comment>
<protein>
    <submittedName>
        <fullName evidence="1">Uncharacterized protein</fullName>
    </submittedName>
</protein>
<name>A0ABU0SNE0_9ACTN</name>
<dbReference type="Proteomes" id="UP001230328">
    <property type="component" value="Unassembled WGS sequence"/>
</dbReference>
<gene>
    <name evidence="1" type="ORF">QF035_002661</name>
</gene>
<accession>A0ABU0SNE0</accession>
<keyword evidence="2" id="KW-1185">Reference proteome</keyword>
<evidence type="ECO:0000313" key="1">
    <source>
        <dbReference type="EMBL" id="MDQ1025079.1"/>
    </source>
</evidence>
<proteinExistence type="predicted"/>
<dbReference type="EMBL" id="JAUSZI010000002">
    <property type="protein sequence ID" value="MDQ1025079.1"/>
    <property type="molecule type" value="Genomic_DNA"/>
</dbReference>
<organism evidence="1 2">
    <name type="scientific">Streptomyces umbrinus</name>
    <dbReference type="NCBI Taxonomy" id="67370"/>
    <lineage>
        <taxon>Bacteria</taxon>
        <taxon>Bacillati</taxon>
        <taxon>Actinomycetota</taxon>
        <taxon>Actinomycetes</taxon>
        <taxon>Kitasatosporales</taxon>
        <taxon>Streptomycetaceae</taxon>
        <taxon>Streptomyces</taxon>
        <taxon>Streptomyces phaeochromogenes group</taxon>
    </lineage>
</organism>
<evidence type="ECO:0000313" key="2">
    <source>
        <dbReference type="Proteomes" id="UP001230328"/>
    </source>
</evidence>
<reference evidence="1 2" key="1">
    <citation type="submission" date="2023-07" db="EMBL/GenBank/DDBJ databases">
        <title>Comparative genomics of wheat-associated soil bacteria to identify genetic determinants of phenazine resistance.</title>
        <authorList>
            <person name="Mouncey N."/>
        </authorList>
    </citation>
    <scope>NUCLEOTIDE SEQUENCE [LARGE SCALE GENOMIC DNA]</scope>
    <source>
        <strain evidence="1 2">V2I4</strain>
    </source>
</reference>